<dbReference type="InterPro" id="IPR043502">
    <property type="entry name" value="DNA/RNA_pol_sf"/>
</dbReference>
<keyword evidence="3" id="KW-0540">Nuclease</keyword>
<evidence type="ECO:0000313" key="8">
    <source>
        <dbReference type="EMBL" id="KAA3480461.1"/>
    </source>
</evidence>
<keyword evidence="4" id="KW-0255">Endonuclease</keyword>
<evidence type="ECO:0000256" key="2">
    <source>
        <dbReference type="ARBA" id="ARBA00022695"/>
    </source>
</evidence>
<evidence type="ECO:0000256" key="6">
    <source>
        <dbReference type="ARBA" id="ARBA00022918"/>
    </source>
</evidence>
<keyword evidence="9" id="KW-1185">Reference proteome</keyword>
<evidence type="ECO:0000256" key="5">
    <source>
        <dbReference type="ARBA" id="ARBA00022801"/>
    </source>
</evidence>
<evidence type="ECO:0000256" key="3">
    <source>
        <dbReference type="ARBA" id="ARBA00022722"/>
    </source>
</evidence>
<protein>
    <submittedName>
        <fullName evidence="8">CCHC-type integrase</fullName>
    </submittedName>
</protein>
<evidence type="ECO:0000256" key="4">
    <source>
        <dbReference type="ARBA" id="ARBA00022759"/>
    </source>
</evidence>
<dbReference type="GO" id="GO:0004519">
    <property type="term" value="F:endonuclease activity"/>
    <property type="evidence" value="ECO:0007669"/>
    <property type="project" value="UniProtKB-KW"/>
</dbReference>
<keyword evidence="6" id="KW-0695">RNA-directed DNA polymerase</keyword>
<dbReference type="OrthoDB" id="1288003at2759"/>
<evidence type="ECO:0000259" key="7">
    <source>
        <dbReference type="Pfam" id="PF17917"/>
    </source>
</evidence>
<dbReference type="SUPFAM" id="SSF56672">
    <property type="entry name" value="DNA/RNA polymerases"/>
    <property type="match status" value="1"/>
</dbReference>
<keyword evidence="2" id="KW-0548">Nucleotidyltransferase</keyword>
<dbReference type="GO" id="GO:0003964">
    <property type="term" value="F:RNA-directed DNA polymerase activity"/>
    <property type="evidence" value="ECO:0007669"/>
    <property type="project" value="UniProtKB-KW"/>
</dbReference>
<dbReference type="Proteomes" id="UP000325315">
    <property type="component" value="Unassembled WGS sequence"/>
</dbReference>
<accession>A0A5B6WF71</accession>
<gene>
    <name evidence="8" type="ORF">EPI10_020887</name>
</gene>
<name>A0A5B6WF71_9ROSI</name>
<comment type="caution">
    <text evidence="8">The sequence shown here is derived from an EMBL/GenBank/DDBJ whole genome shotgun (WGS) entry which is preliminary data.</text>
</comment>
<organism evidence="8 9">
    <name type="scientific">Gossypium australe</name>
    <dbReference type="NCBI Taxonomy" id="47621"/>
    <lineage>
        <taxon>Eukaryota</taxon>
        <taxon>Viridiplantae</taxon>
        <taxon>Streptophyta</taxon>
        <taxon>Embryophyta</taxon>
        <taxon>Tracheophyta</taxon>
        <taxon>Spermatophyta</taxon>
        <taxon>Magnoliopsida</taxon>
        <taxon>eudicotyledons</taxon>
        <taxon>Gunneridae</taxon>
        <taxon>Pentapetalae</taxon>
        <taxon>rosids</taxon>
        <taxon>malvids</taxon>
        <taxon>Malvales</taxon>
        <taxon>Malvaceae</taxon>
        <taxon>Malvoideae</taxon>
        <taxon>Gossypium</taxon>
    </lineage>
</organism>
<keyword evidence="5" id="KW-0378">Hydrolase</keyword>
<feature type="domain" description="Reverse transcriptase RNase H-like" evidence="7">
    <location>
        <begin position="24"/>
        <end position="62"/>
    </location>
</feature>
<dbReference type="InterPro" id="IPR041373">
    <property type="entry name" value="RT_RNaseH"/>
</dbReference>
<proteinExistence type="predicted"/>
<reference evidence="9" key="1">
    <citation type="journal article" date="2019" name="Plant Biotechnol. J.">
        <title>Genome sequencing of the Australian wild diploid species Gossypium australe highlights disease resistance and delayed gland morphogenesis.</title>
        <authorList>
            <person name="Cai Y."/>
            <person name="Cai X."/>
            <person name="Wang Q."/>
            <person name="Wang P."/>
            <person name="Zhang Y."/>
            <person name="Cai C."/>
            <person name="Xu Y."/>
            <person name="Wang K."/>
            <person name="Zhou Z."/>
            <person name="Wang C."/>
            <person name="Geng S."/>
            <person name="Li B."/>
            <person name="Dong Q."/>
            <person name="Hou Y."/>
            <person name="Wang H."/>
            <person name="Ai P."/>
            <person name="Liu Z."/>
            <person name="Yi F."/>
            <person name="Sun M."/>
            <person name="An G."/>
            <person name="Cheng J."/>
            <person name="Zhang Y."/>
            <person name="Shi Q."/>
            <person name="Xie Y."/>
            <person name="Shi X."/>
            <person name="Chang Y."/>
            <person name="Huang F."/>
            <person name="Chen Y."/>
            <person name="Hong S."/>
            <person name="Mi L."/>
            <person name="Sun Q."/>
            <person name="Zhang L."/>
            <person name="Zhou B."/>
            <person name="Peng R."/>
            <person name="Zhang X."/>
            <person name="Liu F."/>
        </authorList>
    </citation>
    <scope>NUCLEOTIDE SEQUENCE [LARGE SCALE GENOMIC DNA]</scope>
    <source>
        <strain evidence="9">cv. PA1801</strain>
    </source>
</reference>
<sequence length="62" mass="7375">MMLIEALILNLFEFRKDFMVYSDADDKVIAYASRQLKAHEHNNLMHNLELIVMVFALKILRH</sequence>
<evidence type="ECO:0000313" key="9">
    <source>
        <dbReference type="Proteomes" id="UP000325315"/>
    </source>
</evidence>
<evidence type="ECO:0000256" key="1">
    <source>
        <dbReference type="ARBA" id="ARBA00022679"/>
    </source>
</evidence>
<dbReference type="EMBL" id="SMMG02000003">
    <property type="protein sequence ID" value="KAA3480461.1"/>
    <property type="molecule type" value="Genomic_DNA"/>
</dbReference>
<dbReference type="AlphaFoldDB" id="A0A5B6WF71"/>
<dbReference type="Pfam" id="PF17917">
    <property type="entry name" value="RT_RNaseH"/>
    <property type="match status" value="1"/>
</dbReference>
<keyword evidence="1" id="KW-0808">Transferase</keyword>
<dbReference type="GO" id="GO:0016787">
    <property type="term" value="F:hydrolase activity"/>
    <property type="evidence" value="ECO:0007669"/>
    <property type="project" value="UniProtKB-KW"/>
</dbReference>